<gene>
    <name evidence="2" type="ORF">ebB112</name>
</gene>
<dbReference type="GO" id="GO:0006355">
    <property type="term" value="P:regulation of DNA-templated transcription"/>
    <property type="evidence" value="ECO:0007669"/>
    <property type="project" value="InterPro"/>
</dbReference>
<accession>Q5P3N5</accession>
<dbReference type="Gene3D" id="1.10.1220.10">
    <property type="entry name" value="Met repressor-like"/>
    <property type="match status" value="1"/>
</dbReference>
<dbReference type="STRING" id="76114.ebB112"/>
<protein>
    <recommendedName>
        <fullName evidence="1">Antitoxin FitA-like ribbon-helix-helix domain-containing protein</fullName>
    </recommendedName>
</protein>
<dbReference type="eggNOG" id="COG4691">
    <property type="taxonomic scope" value="Bacteria"/>
</dbReference>
<dbReference type="AlphaFoldDB" id="Q5P3N5"/>
<evidence type="ECO:0000259" key="1">
    <source>
        <dbReference type="Pfam" id="PF22513"/>
    </source>
</evidence>
<dbReference type="Pfam" id="PF22513">
    <property type="entry name" value="FitA-like_RHH"/>
    <property type="match status" value="1"/>
</dbReference>
<dbReference type="InterPro" id="IPR010985">
    <property type="entry name" value="Ribbon_hlx_hlx"/>
</dbReference>
<keyword evidence="3" id="KW-1185">Reference proteome</keyword>
<dbReference type="SUPFAM" id="SSF47598">
    <property type="entry name" value="Ribbon-helix-helix"/>
    <property type="match status" value="1"/>
</dbReference>
<dbReference type="EMBL" id="CR555306">
    <property type="protein sequence ID" value="CAI08079.1"/>
    <property type="molecule type" value="Genomic_DNA"/>
</dbReference>
<proteinExistence type="predicted"/>
<feature type="domain" description="Antitoxin FitA-like ribbon-helix-helix" evidence="1">
    <location>
        <begin position="34"/>
        <end position="70"/>
    </location>
</feature>
<name>Q5P3N5_AROAE</name>
<dbReference type="HOGENOM" id="CLU_188215_0_0_4"/>
<evidence type="ECO:0000313" key="3">
    <source>
        <dbReference type="Proteomes" id="UP000006552"/>
    </source>
</evidence>
<reference evidence="2 3" key="1">
    <citation type="journal article" date="2005" name="Arch. Microbiol.">
        <title>The genome sequence of an anaerobic aromatic-degrading denitrifying bacterium, strain EbN1.</title>
        <authorList>
            <person name="Rabus R."/>
            <person name="Kube M."/>
            <person name="Heider J."/>
            <person name="Beck A."/>
            <person name="Heitmann K."/>
            <person name="Widdel F."/>
            <person name="Reinhardt R."/>
        </authorList>
    </citation>
    <scope>NUCLEOTIDE SEQUENCE [LARGE SCALE GENOMIC DNA]</scope>
    <source>
        <strain evidence="2 3">EbN1</strain>
    </source>
</reference>
<dbReference type="InterPro" id="IPR013321">
    <property type="entry name" value="Arc_rbn_hlx_hlx"/>
</dbReference>
<evidence type="ECO:0000313" key="2">
    <source>
        <dbReference type="EMBL" id="CAI08079.1"/>
    </source>
</evidence>
<dbReference type="KEGG" id="eba:ebB112"/>
<sequence>MQDPVPEIGLHVVPRYTAVTVTVPFWLETAMPTTLTLKNIPDQVYERLKAAAEAHRRSLNSEAIVCLETVLTPTRIAPSERLARARELRAGITATFRARDIDALKRQGRP</sequence>
<dbReference type="Proteomes" id="UP000006552">
    <property type="component" value="Chromosome"/>
</dbReference>
<dbReference type="InterPro" id="IPR053853">
    <property type="entry name" value="FitA-like_RHH"/>
</dbReference>
<organism evidence="2 3">
    <name type="scientific">Aromatoleum aromaticum (strain DSM 19018 / LMG 30748 / EbN1)</name>
    <name type="common">Azoarcus sp. (strain EbN1)</name>
    <dbReference type="NCBI Taxonomy" id="76114"/>
    <lineage>
        <taxon>Bacteria</taxon>
        <taxon>Pseudomonadati</taxon>
        <taxon>Pseudomonadota</taxon>
        <taxon>Betaproteobacteria</taxon>
        <taxon>Rhodocyclales</taxon>
        <taxon>Rhodocyclaceae</taxon>
        <taxon>Aromatoleum</taxon>
    </lineage>
</organism>